<reference evidence="2 3" key="1">
    <citation type="submission" date="2018-03" db="EMBL/GenBank/DDBJ databases">
        <title>Whole genome sequencing of Histamine producing bacteria.</title>
        <authorList>
            <person name="Butler K."/>
        </authorList>
    </citation>
    <scope>NUCLEOTIDE SEQUENCE [LARGE SCALE GENOMIC DNA]</scope>
    <source>
        <strain evidence="2 3">DSM 16190</strain>
    </source>
</reference>
<dbReference type="AlphaFoldDB" id="A0A2T3MZ17"/>
<keyword evidence="3" id="KW-1185">Reference proteome</keyword>
<feature type="chain" id="PRO_5015606393" evidence="1">
    <location>
        <begin position="23"/>
        <end position="174"/>
    </location>
</feature>
<dbReference type="Proteomes" id="UP000240904">
    <property type="component" value="Unassembled WGS sequence"/>
</dbReference>
<proteinExistence type="predicted"/>
<gene>
    <name evidence="2" type="ORF">C9I89_10325</name>
</gene>
<sequence>MNKLSKLFIASTLGGAALMANATISLQSLDNLDFGLVTMSEAEMSSVRGGFQSIGDTIINIGLSISTALNGEKIFSSHIADLTIFNGVLMPRASSGGGASDTDCRVCVVQYGDNNFIEGPSLLDGSIANIVQNTVDGVTIQVDTVLDIEADVDGFIHQQIQTNRMESAILNIGY</sequence>
<evidence type="ECO:0000313" key="3">
    <source>
        <dbReference type="Proteomes" id="UP000240904"/>
    </source>
</evidence>
<keyword evidence="1" id="KW-0732">Signal</keyword>
<evidence type="ECO:0000313" key="2">
    <source>
        <dbReference type="EMBL" id="PSW05173.1"/>
    </source>
</evidence>
<dbReference type="EMBL" id="PYMC01000006">
    <property type="protein sequence ID" value="PSW05173.1"/>
    <property type="molecule type" value="Genomic_DNA"/>
</dbReference>
<feature type="signal peptide" evidence="1">
    <location>
        <begin position="1"/>
        <end position="22"/>
    </location>
</feature>
<dbReference type="OrthoDB" id="5814522at2"/>
<comment type="caution">
    <text evidence="2">The sequence shown here is derived from an EMBL/GenBank/DDBJ whole genome shotgun (WGS) entry which is preliminary data.</text>
</comment>
<dbReference type="RefSeq" id="WP_107283273.1">
    <property type="nucleotide sequence ID" value="NZ_PYMC01000006.1"/>
</dbReference>
<organism evidence="2 3">
    <name type="scientific">Photobacterium lipolyticum</name>
    <dbReference type="NCBI Taxonomy" id="266810"/>
    <lineage>
        <taxon>Bacteria</taxon>
        <taxon>Pseudomonadati</taxon>
        <taxon>Pseudomonadota</taxon>
        <taxon>Gammaproteobacteria</taxon>
        <taxon>Vibrionales</taxon>
        <taxon>Vibrionaceae</taxon>
        <taxon>Photobacterium</taxon>
    </lineage>
</organism>
<evidence type="ECO:0000256" key="1">
    <source>
        <dbReference type="SAM" id="SignalP"/>
    </source>
</evidence>
<name>A0A2T3MZ17_9GAMM</name>
<protein>
    <submittedName>
        <fullName evidence="2">Uncharacterized protein</fullName>
    </submittedName>
</protein>
<accession>A0A2T3MZ17</accession>